<reference evidence="2" key="1">
    <citation type="journal article" date="2020" name="Nature">
        <title>Giant virus diversity and host interactions through global metagenomics.</title>
        <authorList>
            <person name="Schulz F."/>
            <person name="Roux S."/>
            <person name="Paez-Espino D."/>
            <person name="Jungbluth S."/>
            <person name="Walsh D.A."/>
            <person name="Denef V.J."/>
            <person name="McMahon K.D."/>
            <person name="Konstantinidis K.T."/>
            <person name="Eloe-Fadrosh E.A."/>
            <person name="Kyrpides N.C."/>
            <person name="Woyke T."/>
        </authorList>
    </citation>
    <scope>NUCLEOTIDE SEQUENCE</scope>
    <source>
        <strain evidence="2">GVMAG-M-3300024258-28</strain>
    </source>
</reference>
<dbReference type="AlphaFoldDB" id="A0A6C0IM73"/>
<protein>
    <submittedName>
        <fullName evidence="2">Uncharacterized protein</fullName>
    </submittedName>
</protein>
<accession>A0A6C0IM73</accession>
<sequence>MINLKETCIQMLKNQDIRRDIQEVFSSITDMVYDQIHSYIWIICIYTIFLIILILANMIITMKMYYLLTYLDTKIG</sequence>
<dbReference type="EMBL" id="MN740218">
    <property type="protein sequence ID" value="QHT94321.1"/>
    <property type="molecule type" value="Genomic_DNA"/>
</dbReference>
<keyword evidence="1" id="KW-1133">Transmembrane helix</keyword>
<feature type="transmembrane region" description="Helical" evidence="1">
    <location>
        <begin position="39"/>
        <end position="60"/>
    </location>
</feature>
<name>A0A6C0IM73_9ZZZZ</name>
<keyword evidence="1" id="KW-0472">Membrane</keyword>
<keyword evidence="1" id="KW-0812">Transmembrane</keyword>
<evidence type="ECO:0000313" key="2">
    <source>
        <dbReference type="EMBL" id="QHT94321.1"/>
    </source>
</evidence>
<organism evidence="2">
    <name type="scientific">viral metagenome</name>
    <dbReference type="NCBI Taxonomy" id="1070528"/>
    <lineage>
        <taxon>unclassified sequences</taxon>
        <taxon>metagenomes</taxon>
        <taxon>organismal metagenomes</taxon>
    </lineage>
</organism>
<proteinExistence type="predicted"/>
<evidence type="ECO:0000256" key="1">
    <source>
        <dbReference type="SAM" id="Phobius"/>
    </source>
</evidence>